<accession>A0AAC9FRL0</accession>
<proteinExistence type="predicted"/>
<dbReference type="EMBL" id="CP012605">
    <property type="protein sequence ID" value="ANH73972.1"/>
    <property type="molecule type" value="Genomic_DNA"/>
</dbReference>
<name>A0AAC9FRL0_9RALS</name>
<dbReference type="KEGG" id="rin:ACS15_2718"/>
<evidence type="ECO:0000313" key="1">
    <source>
        <dbReference type="EMBL" id="ANH73972.1"/>
    </source>
</evidence>
<sequence length="114" mass="13260">MVGFDRDNQDAYPADGPFIELLHYDYSMETFGPSAARKIVADFDAWNDRASKAMVKVEIYKKDADAPDFLHYKPSKLVGVKHFNDHAFYLTYWWLRSCFANATENGVVRCYYKL</sequence>
<evidence type="ECO:0000313" key="2">
    <source>
        <dbReference type="Proteomes" id="UP000077927"/>
    </source>
</evidence>
<reference evidence="1 2" key="1">
    <citation type="submission" date="2015-09" db="EMBL/GenBank/DDBJ databases">
        <authorList>
            <person name="Xu Y."/>
            <person name="Nagy A."/>
            <person name="Liu N.T."/>
            <person name="Nou X."/>
        </authorList>
    </citation>
    <scope>NUCLEOTIDE SEQUENCE [LARGE SCALE GENOMIC DNA]</scope>
    <source>
        <strain evidence="1 2">FC1138</strain>
    </source>
</reference>
<organism evidence="1 2">
    <name type="scientific">Ralstonia insidiosa</name>
    <dbReference type="NCBI Taxonomy" id="190721"/>
    <lineage>
        <taxon>Bacteria</taxon>
        <taxon>Pseudomonadati</taxon>
        <taxon>Pseudomonadota</taxon>
        <taxon>Betaproteobacteria</taxon>
        <taxon>Burkholderiales</taxon>
        <taxon>Burkholderiaceae</taxon>
        <taxon>Ralstonia</taxon>
    </lineage>
</organism>
<gene>
    <name evidence="1" type="ORF">ACS15_2718</name>
</gene>
<dbReference type="AlphaFoldDB" id="A0AAC9FRL0"/>
<protein>
    <submittedName>
        <fullName evidence="1">Uncharacterized protein</fullName>
    </submittedName>
</protein>
<dbReference type="Proteomes" id="UP000077927">
    <property type="component" value="Chromosome 1"/>
</dbReference>